<name>A0A098G2Q5_9GAMM</name>
<protein>
    <submittedName>
        <fullName evidence="2">Substrate of the Dot/Icm secretion system</fullName>
    </submittedName>
</protein>
<dbReference type="AlphaFoldDB" id="A0A098G2Q5"/>
<dbReference type="Proteomes" id="UP000032430">
    <property type="component" value="Chromosome I"/>
</dbReference>
<evidence type="ECO:0000313" key="3">
    <source>
        <dbReference type="Proteomes" id="UP000032430"/>
    </source>
</evidence>
<feature type="compositionally biased region" description="Polar residues" evidence="1">
    <location>
        <begin position="234"/>
        <end position="248"/>
    </location>
</feature>
<dbReference type="KEGG" id="lfa:LFA_0297"/>
<dbReference type="HOGENOM" id="CLU_660211_0_0_6"/>
<accession>A0A098G2Q5</accession>
<dbReference type="EMBL" id="LN614827">
    <property type="protein sequence ID" value="CEG55770.1"/>
    <property type="molecule type" value="Genomic_DNA"/>
</dbReference>
<dbReference type="OrthoDB" id="5653112at2"/>
<sequence>MSYSKRDKAIDTLLEIQRKKRIGSRMALAEINKEEEVHKQYPEYQGMNNAQLLQARRDNDINELIALKSQPLSTGDQHDAKAKLEQKYPKYKEKNASEIKQAEQMRKAHPPLEDDAPYALETPLIGDRKDQDLQSLIDIQRKRERGARMLYADLLKEQKIHQKYPEYESMNSAQLLQARRDHHMKELIGLVKGPIEVSEQYDRKMDLLDKYPQYKGKSAGEIEQAEQAKKQPGTPRQDNVDSSPKNNLTTKQEIELLIAYKKIAQLNGYMDAKQVKQWTELNKKYKDASVPELEKLLSDSPQQVQTSIQSRKLAPIIEDYKKLYSKEPEIKNGRAELSFPSTKEMADFMLDQSHKERAFIVVDKATNKVMAYSNGDGKLYHGNGNEFHPGDKPEPSGVDIADFKMPEREPQRSMRM</sequence>
<feature type="region of interest" description="Disordered" evidence="1">
    <location>
        <begin position="376"/>
        <end position="416"/>
    </location>
</feature>
<dbReference type="RefSeq" id="WP_052673811.1">
    <property type="nucleotide sequence ID" value="NZ_LN614827.1"/>
</dbReference>
<feature type="region of interest" description="Disordered" evidence="1">
    <location>
        <begin position="218"/>
        <end position="248"/>
    </location>
</feature>
<keyword evidence="3" id="KW-1185">Reference proteome</keyword>
<feature type="compositionally biased region" description="Basic and acidic residues" evidence="1">
    <location>
        <begin position="401"/>
        <end position="416"/>
    </location>
</feature>
<reference evidence="3" key="1">
    <citation type="submission" date="2014-09" db="EMBL/GenBank/DDBJ databases">
        <authorList>
            <person name="Gomez-Valero L."/>
        </authorList>
    </citation>
    <scope>NUCLEOTIDE SEQUENCE [LARGE SCALE GENOMIC DNA]</scope>
    <source>
        <strain evidence="3">ATCC700992</strain>
    </source>
</reference>
<evidence type="ECO:0000313" key="2">
    <source>
        <dbReference type="EMBL" id="CEG55770.1"/>
    </source>
</evidence>
<proteinExistence type="predicted"/>
<gene>
    <name evidence="2" type="ORF">LFA_0297</name>
</gene>
<organism evidence="2 3">
    <name type="scientific">Legionella fallonii LLAP-10</name>
    <dbReference type="NCBI Taxonomy" id="1212491"/>
    <lineage>
        <taxon>Bacteria</taxon>
        <taxon>Pseudomonadati</taxon>
        <taxon>Pseudomonadota</taxon>
        <taxon>Gammaproteobacteria</taxon>
        <taxon>Legionellales</taxon>
        <taxon>Legionellaceae</taxon>
        <taxon>Legionella</taxon>
    </lineage>
</organism>
<evidence type="ECO:0000256" key="1">
    <source>
        <dbReference type="SAM" id="MobiDB-lite"/>
    </source>
</evidence>